<evidence type="ECO:0000313" key="5">
    <source>
        <dbReference type="Proteomes" id="UP000182661"/>
    </source>
</evidence>
<dbReference type="Pfam" id="PF00563">
    <property type="entry name" value="EAL"/>
    <property type="match status" value="1"/>
</dbReference>
<dbReference type="InterPro" id="IPR043128">
    <property type="entry name" value="Rev_trsase/Diguanyl_cyclase"/>
</dbReference>
<dbReference type="Pfam" id="PF05228">
    <property type="entry name" value="CHASE4"/>
    <property type="match status" value="1"/>
</dbReference>
<protein>
    <submittedName>
        <fullName evidence="4">Diguanylate cyclase</fullName>
    </submittedName>
</protein>
<reference evidence="4 5" key="1">
    <citation type="submission" date="2016-02" db="EMBL/GenBank/DDBJ databases">
        <title>Genome sequencing of a beta-galactosidase producing bacteria Rhizobium sp. 59.</title>
        <authorList>
            <person name="Wang D."/>
            <person name="Kot W."/>
            <person name="Qin Y."/>
            <person name="Hansen L."/>
            <person name="Naqvi K."/>
            <person name="Rensing C."/>
        </authorList>
    </citation>
    <scope>NUCLEOTIDE SEQUENCE [LARGE SCALE GENOMIC DNA]</scope>
    <source>
        <strain evidence="4 5">59</strain>
    </source>
</reference>
<dbReference type="AlphaFoldDB" id="A0A657M0P2"/>
<name>A0A657M0P2_9HYPH</name>
<dbReference type="CDD" id="cd01948">
    <property type="entry name" value="EAL"/>
    <property type="match status" value="1"/>
</dbReference>
<evidence type="ECO:0000313" key="4">
    <source>
        <dbReference type="EMBL" id="OJF99965.1"/>
    </source>
</evidence>
<dbReference type="PROSITE" id="PS50883">
    <property type="entry name" value="EAL"/>
    <property type="match status" value="1"/>
</dbReference>
<proteinExistence type="predicted"/>
<sequence length="727" mass="77905">MRHSQQPSSRLNQWSVALVAIVFILVTAVLAGLVARSIDIITTTSNAIDDDRARHAAGGALQSLRKQLAATVRDNAYWDDAYRQVNLDTRLDWLIDNWASTTADYPLYDTALVIDSTNKPVIAYRNGEAIQAPLSDFFGKAFDGMLAQARKSDYGTDVPVHFIRSDAGVALIGAAVITPSATDESARPENHYVLAFAKHVTPDVVAEISGSFNIAQLSLDPGPLQTKLSAPLQDVDGNTVAYINWPSQTPGTKSYREVESTINAAAVIFVIFLLSIGAVGLFTINSLKTSGMRSRHRASHDALTGLLNRSGLLETMAAIRKMHGSGNASLRLHFIDLDGFKGVNDAWGHGVGDELIVAVAGRLRDALSADAMIARLGGDEFAVVTVETSDAQAARSIGQQIQAALERVFEIGGRTIGIGASIGVALSRAGTIESDELIRRADIALYRAKDLGRGITVEFEESFDVDTRRLAKLEDALRKTLSNEGIDVAFQPLIQAGTGTMCGVEALARWTSGEGVRFGPDVFIPLAERSGLIDILGLQVLTKSLEAARQWPGIGLSVNVSPVQLKNPNFTQSVVDALKAADFDPQRLCIEVTEGLLISDPEQAQRAIEGLKAAGIKIALDDFGSGFASIGTLRRFGFDRMKVDRSLIVALDHDENAGAILQATIALANALQIPVTAEGIETEQQALAVKLSGCDELQGYLFSKPISAEALNALYFEGNTAKSERRA</sequence>
<accession>A0A657M0P2</accession>
<evidence type="ECO:0000259" key="2">
    <source>
        <dbReference type="PROSITE" id="PS50883"/>
    </source>
</evidence>
<feature type="transmembrane region" description="Helical" evidence="1">
    <location>
        <begin position="264"/>
        <end position="287"/>
    </location>
</feature>
<keyword evidence="1" id="KW-0812">Transmembrane</keyword>
<dbReference type="SMART" id="SM00267">
    <property type="entry name" value="GGDEF"/>
    <property type="match status" value="1"/>
</dbReference>
<dbReference type="InterPro" id="IPR000160">
    <property type="entry name" value="GGDEF_dom"/>
</dbReference>
<keyword evidence="5" id="KW-1185">Reference proteome</keyword>
<dbReference type="CDD" id="cd01949">
    <property type="entry name" value="GGDEF"/>
    <property type="match status" value="1"/>
</dbReference>
<dbReference type="Gene3D" id="3.30.70.270">
    <property type="match status" value="1"/>
</dbReference>
<keyword evidence="1" id="KW-0472">Membrane</keyword>
<dbReference type="RefSeq" id="WP_245294925.1">
    <property type="nucleotide sequence ID" value="NZ_LSRP01000046.1"/>
</dbReference>
<dbReference type="NCBIfam" id="TIGR00254">
    <property type="entry name" value="GGDEF"/>
    <property type="match status" value="1"/>
</dbReference>
<feature type="domain" description="GGDEF" evidence="3">
    <location>
        <begin position="328"/>
        <end position="461"/>
    </location>
</feature>
<dbReference type="InterPro" id="IPR029787">
    <property type="entry name" value="Nucleotide_cyclase"/>
</dbReference>
<comment type="caution">
    <text evidence="4">The sequence shown here is derived from an EMBL/GenBank/DDBJ whole genome shotgun (WGS) entry which is preliminary data.</text>
</comment>
<gene>
    <name evidence="4" type="ORF">AX760_11290</name>
</gene>
<evidence type="ECO:0000256" key="1">
    <source>
        <dbReference type="SAM" id="Phobius"/>
    </source>
</evidence>
<dbReference type="EMBL" id="LSRP01000046">
    <property type="protein sequence ID" value="OJF99965.1"/>
    <property type="molecule type" value="Genomic_DNA"/>
</dbReference>
<dbReference type="SUPFAM" id="SSF55073">
    <property type="entry name" value="Nucleotide cyclase"/>
    <property type="match status" value="1"/>
</dbReference>
<evidence type="ECO:0000259" key="3">
    <source>
        <dbReference type="PROSITE" id="PS50887"/>
    </source>
</evidence>
<dbReference type="Proteomes" id="UP000182661">
    <property type="component" value="Unassembled WGS sequence"/>
</dbReference>
<dbReference type="Pfam" id="PF00990">
    <property type="entry name" value="GGDEF"/>
    <property type="match status" value="1"/>
</dbReference>
<dbReference type="PROSITE" id="PS50887">
    <property type="entry name" value="GGDEF"/>
    <property type="match status" value="1"/>
</dbReference>
<dbReference type="InterPro" id="IPR001633">
    <property type="entry name" value="EAL_dom"/>
</dbReference>
<organism evidence="4 5">
    <name type="scientific">Pararhizobium antarcticum</name>
    <dbReference type="NCBI Taxonomy" id="1798805"/>
    <lineage>
        <taxon>Bacteria</taxon>
        <taxon>Pseudomonadati</taxon>
        <taxon>Pseudomonadota</taxon>
        <taxon>Alphaproteobacteria</taxon>
        <taxon>Hyphomicrobiales</taxon>
        <taxon>Rhizobiaceae</taxon>
        <taxon>Rhizobium/Agrobacterium group</taxon>
        <taxon>Pararhizobium</taxon>
    </lineage>
</organism>
<feature type="domain" description="EAL" evidence="2">
    <location>
        <begin position="470"/>
        <end position="719"/>
    </location>
</feature>
<keyword evidence="1" id="KW-1133">Transmembrane helix</keyword>
<dbReference type="InterPro" id="IPR035919">
    <property type="entry name" value="EAL_sf"/>
</dbReference>
<dbReference type="SUPFAM" id="SSF141868">
    <property type="entry name" value="EAL domain-like"/>
    <property type="match status" value="1"/>
</dbReference>
<dbReference type="InterPro" id="IPR007892">
    <property type="entry name" value="CHASE4"/>
</dbReference>
<dbReference type="InterPro" id="IPR052155">
    <property type="entry name" value="Biofilm_reg_signaling"/>
</dbReference>
<dbReference type="PANTHER" id="PTHR44757">
    <property type="entry name" value="DIGUANYLATE CYCLASE DGCP"/>
    <property type="match status" value="1"/>
</dbReference>
<dbReference type="SMART" id="SM00052">
    <property type="entry name" value="EAL"/>
    <property type="match status" value="1"/>
</dbReference>
<dbReference type="PANTHER" id="PTHR44757:SF2">
    <property type="entry name" value="BIOFILM ARCHITECTURE MAINTENANCE PROTEIN MBAA"/>
    <property type="match status" value="1"/>
</dbReference>
<dbReference type="Gene3D" id="3.20.20.450">
    <property type="entry name" value="EAL domain"/>
    <property type="match status" value="1"/>
</dbReference>